<dbReference type="GeneID" id="24133639"/>
<evidence type="ECO:0000313" key="2">
    <source>
        <dbReference type="EMBL" id="KDO23301.1"/>
    </source>
</evidence>
<keyword evidence="3" id="KW-1185">Reference proteome</keyword>
<accession>A0A067C9U0</accession>
<dbReference type="STRING" id="695850.A0A067C9U0"/>
<dbReference type="RefSeq" id="XP_012205953.1">
    <property type="nucleotide sequence ID" value="XM_012350563.1"/>
</dbReference>
<dbReference type="OMA" id="DSEFLGM"/>
<evidence type="ECO:0008006" key="4">
    <source>
        <dbReference type="Google" id="ProtNLM"/>
    </source>
</evidence>
<dbReference type="OrthoDB" id="73664at2759"/>
<organism evidence="2 3">
    <name type="scientific">Saprolegnia parasitica (strain CBS 223.65)</name>
    <dbReference type="NCBI Taxonomy" id="695850"/>
    <lineage>
        <taxon>Eukaryota</taxon>
        <taxon>Sar</taxon>
        <taxon>Stramenopiles</taxon>
        <taxon>Oomycota</taxon>
        <taxon>Saprolegniomycetes</taxon>
        <taxon>Saprolegniales</taxon>
        <taxon>Saprolegniaceae</taxon>
        <taxon>Saprolegnia</taxon>
    </lineage>
</organism>
<dbReference type="VEuPathDB" id="FungiDB:SPRG_11615"/>
<dbReference type="AlphaFoldDB" id="A0A067C9U0"/>
<protein>
    <recommendedName>
        <fullName evidence="4">BZIP domain-containing protein</fullName>
    </recommendedName>
</protein>
<feature type="compositionally biased region" description="Basic and acidic residues" evidence="1">
    <location>
        <begin position="106"/>
        <end position="120"/>
    </location>
</feature>
<evidence type="ECO:0000313" key="3">
    <source>
        <dbReference type="Proteomes" id="UP000030745"/>
    </source>
</evidence>
<name>A0A067C9U0_SAPPC</name>
<feature type="region of interest" description="Disordered" evidence="1">
    <location>
        <begin position="37"/>
        <end position="73"/>
    </location>
</feature>
<dbReference type="Proteomes" id="UP000030745">
    <property type="component" value="Unassembled WGS sequence"/>
</dbReference>
<evidence type="ECO:0000256" key="1">
    <source>
        <dbReference type="SAM" id="MobiDB-lite"/>
    </source>
</evidence>
<proteinExistence type="predicted"/>
<feature type="region of interest" description="Disordered" evidence="1">
    <location>
        <begin position="106"/>
        <end position="127"/>
    </location>
</feature>
<gene>
    <name evidence="2" type="ORF">SPRG_11615</name>
</gene>
<dbReference type="CDD" id="cd14686">
    <property type="entry name" value="bZIP"/>
    <property type="match status" value="1"/>
</dbReference>
<reference evidence="2 3" key="1">
    <citation type="journal article" date="2013" name="PLoS Genet.">
        <title>Distinctive expansion of potential virulence genes in the genome of the oomycete fish pathogen Saprolegnia parasitica.</title>
        <authorList>
            <person name="Jiang R.H."/>
            <person name="de Bruijn I."/>
            <person name="Haas B.J."/>
            <person name="Belmonte R."/>
            <person name="Lobach L."/>
            <person name="Christie J."/>
            <person name="van den Ackerveken G."/>
            <person name="Bottin A."/>
            <person name="Bulone V."/>
            <person name="Diaz-Moreno S.M."/>
            <person name="Dumas B."/>
            <person name="Fan L."/>
            <person name="Gaulin E."/>
            <person name="Govers F."/>
            <person name="Grenville-Briggs L.J."/>
            <person name="Horner N.R."/>
            <person name="Levin J.Z."/>
            <person name="Mammella M."/>
            <person name="Meijer H.J."/>
            <person name="Morris P."/>
            <person name="Nusbaum C."/>
            <person name="Oome S."/>
            <person name="Phillips A.J."/>
            <person name="van Rooyen D."/>
            <person name="Rzeszutek E."/>
            <person name="Saraiva M."/>
            <person name="Secombes C.J."/>
            <person name="Seidl M.F."/>
            <person name="Snel B."/>
            <person name="Stassen J.H."/>
            <person name="Sykes S."/>
            <person name="Tripathy S."/>
            <person name="van den Berg H."/>
            <person name="Vega-Arreguin J.C."/>
            <person name="Wawra S."/>
            <person name="Young S.K."/>
            <person name="Zeng Q."/>
            <person name="Dieguez-Uribeondo J."/>
            <person name="Russ C."/>
            <person name="Tyler B.M."/>
            <person name="van West P."/>
        </authorList>
    </citation>
    <scope>NUCLEOTIDE SEQUENCE [LARGE SCALE GENOMIC DNA]</scope>
    <source>
        <strain evidence="2 3">CBS 223.65</strain>
    </source>
</reference>
<dbReference type="KEGG" id="spar:SPRG_11615"/>
<sequence>MFIRLHSIGRIGMDNSSAWSGLELTMEECEILDVICPSASSPSSESSDEQQRKRRHAAKLATQRTQRHRKKQQDELMYLKRKVDELQAQLKQLTVSQKALSAEPASKWEKLARDERKRQQDVSSENSRLKAAVEEQVQFAECLVEMIKKRPRLTLANEETRDQWKLLKLVAEPTARLEAIHAIADREYAKIDSVFIEAGIVDVGAGDRRRAMPVMLSNGDIEVQEIVYGRFAVPLFIVAEAAWDVLRGAVELQAFPGHYTIVEDVDASTSYINALCLHELGNSQSRAIVKKYMESPSRCVIVCRSVMEDDAKPLDPAYDVCDEVMWLSLDMDEAGVALGRFVQKARLRPGELGAGGVVPDYLMDAFTESTKTFENAIKTRIEKLMGGCCQPWTV</sequence>
<dbReference type="EMBL" id="KK583255">
    <property type="protein sequence ID" value="KDO23301.1"/>
    <property type="molecule type" value="Genomic_DNA"/>
</dbReference>